<dbReference type="EMBL" id="JACCCO010000001">
    <property type="protein sequence ID" value="NYF40580.1"/>
    <property type="molecule type" value="Genomic_DNA"/>
</dbReference>
<name>A0A852UXB1_9ACTN</name>
<proteinExistence type="predicted"/>
<dbReference type="AlphaFoldDB" id="A0A852UXB1"/>
<comment type="caution">
    <text evidence="1">The sequence shown here is derived from an EMBL/GenBank/DDBJ whole genome shotgun (WGS) entry which is preliminary data.</text>
</comment>
<organism evidence="1 2">
    <name type="scientific">Streptosporangium sandarakinum</name>
    <dbReference type="NCBI Taxonomy" id="1260955"/>
    <lineage>
        <taxon>Bacteria</taxon>
        <taxon>Bacillati</taxon>
        <taxon>Actinomycetota</taxon>
        <taxon>Actinomycetes</taxon>
        <taxon>Streptosporangiales</taxon>
        <taxon>Streptosporangiaceae</taxon>
        <taxon>Streptosporangium</taxon>
    </lineage>
</organism>
<evidence type="ECO:0000313" key="2">
    <source>
        <dbReference type="Proteomes" id="UP000576393"/>
    </source>
</evidence>
<reference evidence="1 2" key="1">
    <citation type="submission" date="2020-07" db="EMBL/GenBank/DDBJ databases">
        <title>Sequencing the genomes of 1000 actinobacteria strains.</title>
        <authorList>
            <person name="Klenk H.-P."/>
        </authorList>
    </citation>
    <scope>NUCLEOTIDE SEQUENCE [LARGE SCALE GENOMIC DNA]</scope>
    <source>
        <strain evidence="1 2">DSM 45763</strain>
    </source>
</reference>
<gene>
    <name evidence="1" type="ORF">HDA43_002739</name>
</gene>
<evidence type="ECO:0000313" key="1">
    <source>
        <dbReference type="EMBL" id="NYF40580.1"/>
    </source>
</evidence>
<keyword evidence="2" id="KW-1185">Reference proteome</keyword>
<sequence length="42" mass="4543">MNTCIVKPGQREASAMTALPRLAHHTDTTSYAPARVEMGEEA</sequence>
<dbReference type="Proteomes" id="UP000576393">
    <property type="component" value="Unassembled WGS sequence"/>
</dbReference>
<protein>
    <submittedName>
        <fullName evidence="1">Uncharacterized protein</fullName>
    </submittedName>
</protein>
<accession>A0A852UXB1</accession>